<sequence length="263" mass="27125">MLVIGIGRATRLLTYVVGADKEYVATVRLGATTTTDDAEGETVSVTDASSVSRSAIDAGVAALTGPIEQVPSSVSAIKVDGKRAYARVREGEQVQLAARPVTIRRFDVHEVRPVVGSVTDGVVADAAALDVDVTVVCTSGTYVRALARDLGAFLGVGGHLTALRRTRVGGYRLDVARTLEELDASPEDVPIDVLPLAAAARATFPVRELTADEAAALSYGKRIAGGQPRSDGPVAAIAPDGALVALLEERGSEAAPVLVFAPA</sequence>
<accession>A0A1J5PLL5</accession>
<dbReference type="AlphaFoldDB" id="A0A1J5PLL5"/>
<dbReference type="GO" id="GO:0003723">
    <property type="term" value="F:RNA binding"/>
    <property type="evidence" value="ECO:0007669"/>
    <property type="project" value="InterPro"/>
</dbReference>
<dbReference type="InterPro" id="IPR002501">
    <property type="entry name" value="PsdUridine_synth_N"/>
</dbReference>
<evidence type="ECO:0000256" key="2">
    <source>
        <dbReference type="ARBA" id="ARBA00022694"/>
    </source>
</evidence>
<proteinExistence type="predicted"/>
<dbReference type="InterPro" id="IPR015225">
    <property type="entry name" value="tRNA_psdUridine_synth_fam2_C"/>
</dbReference>
<dbReference type="EMBL" id="MLJW01003273">
    <property type="protein sequence ID" value="OIQ72430.1"/>
    <property type="molecule type" value="Genomic_DNA"/>
</dbReference>
<keyword evidence="2" id="KW-0819">tRNA processing</keyword>
<dbReference type="InterPro" id="IPR036974">
    <property type="entry name" value="PUA_sf"/>
</dbReference>
<gene>
    <name evidence="7" type="primary">truB_13</name>
    <name evidence="7" type="ORF">GALL_459430</name>
</gene>
<reference evidence="7" key="1">
    <citation type="submission" date="2016-10" db="EMBL/GenBank/DDBJ databases">
        <title>Sequence of Gallionella enrichment culture.</title>
        <authorList>
            <person name="Poehlein A."/>
            <person name="Muehling M."/>
            <person name="Daniel R."/>
        </authorList>
    </citation>
    <scope>NUCLEOTIDE SEQUENCE</scope>
</reference>
<dbReference type="InterPro" id="IPR014780">
    <property type="entry name" value="tRNA_psdUridine_synth_TruB"/>
</dbReference>
<evidence type="ECO:0000259" key="6">
    <source>
        <dbReference type="Pfam" id="PF16198"/>
    </source>
</evidence>
<dbReference type="GO" id="GO:0160148">
    <property type="term" value="F:tRNA pseudouridine(55) synthase activity"/>
    <property type="evidence" value="ECO:0007669"/>
    <property type="project" value="UniProtKB-EC"/>
</dbReference>
<dbReference type="Gene3D" id="3.30.2350.10">
    <property type="entry name" value="Pseudouridine synthase"/>
    <property type="match status" value="1"/>
</dbReference>
<dbReference type="Pfam" id="PF01509">
    <property type="entry name" value="TruB_N"/>
    <property type="match status" value="1"/>
</dbReference>
<feature type="domain" description="tRNA pseudouridine synthase II TruB subfamily 2 C-terminal" evidence="5">
    <location>
        <begin position="204"/>
        <end position="260"/>
    </location>
</feature>
<dbReference type="Pfam" id="PF09142">
    <property type="entry name" value="TruB_C"/>
    <property type="match status" value="1"/>
</dbReference>
<dbReference type="Gene3D" id="2.30.130.10">
    <property type="entry name" value="PUA domain"/>
    <property type="match status" value="1"/>
</dbReference>
<dbReference type="SUPFAM" id="SSF55120">
    <property type="entry name" value="Pseudouridine synthase"/>
    <property type="match status" value="1"/>
</dbReference>
<dbReference type="GO" id="GO:0006400">
    <property type="term" value="P:tRNA modification"/>
    <property type="evidence" value="ECO:0007669"/>
    <property type="project" value="TreeGrafter"/>
</dbReference>
<feature type="domain" description="Pseudouridine synthase II N-terminal" evidence="4">
    <location>
        <begin position="1"/>
        <end position="143"/>
    </location>
</feature>
<protein>
    <recommendedName>
        <fullName evidence="1">tRNA pseudouridine(55) synthase</fullName>
        <ecNumber evidence="1">5.4.99.25</ecNumber>
    </recommendedName>
</protein>
<evidence type="ECO:0000259" key="4">
    <source>
        <dbReference type="Pfam" id="PF01509"/>
    </source>
</evidence>
<dbReference type="InterPro" id="IPR032819">
    <property type="entry name" value="TruB_C"/>
</dbReference>
<evidence type="ECO:0000256" key="1">
    <source>
        <dbReference type="ARBA" id="ARBA00012787"/>
    </source>
</evidence>
<evidence type="ECO:0000259" key="5">
    <source>
        <dbReference type="Pfam" id="PF09142"/>
    </source>
</evidence>
<comment type="caution">
    <text evidence="7">The sequence shown here is derived from an EMBL/GenBank/DDBJ whole genome shotgun (WGS) entry which is preliminary data.</text>
</comment>
<dbReference type="PANTHER" id="PTHR13767">
    <property type="entry name" value="TRNA-PSEUDOURIDINE SYNTHASE"/>
    <property type="match status" value="1"/>
</dbReference>
<name>A0A1J5PLL5_9ZZZZ</name>
<keyword evidence="3 7" id="KW-0413">Isomerase</keyword>
<dbReference type="NCBIfam" id="TIGR00431">
    <property type="entry name" value="TruB"/>
    <property type="match status" value="1"/>
</dbReference>
<dbReference type="PANTHER" id="PTHR13767:SF2">
    <property type="entry name" value="PSEUDOURIDYLATE SYNTHASE TRUB1"/>
    <property type="match status" value="1"/>
</dbReference>
<dbReference type="Pfam" id="PF16198">
    <property type="entry name" value="TruB_C_2"/>
    <property type="match status" value="1"/>
</dbReference>
<feature type="domain" description="tRNA pseudouridylate synthase B C-terminal" evidence="6">
    <location>
        <begin position="144"/>
        <end position="184"/>
    </location>
</feature>
<dbReference type="EC" id="5.4.99.25" evidence="1"/>
<evidence type="ECO:0000256" key="3">
    <source>
        <dbReference type="ARBA" id="ARBA00023235"/>
    </source>
</evidence>
<organism evidence="7">
    <name type="scientific">mine drainage metagenome</name>
    <dbReference type="NCBI Taxonomy" id="410659"/>
    <lineage>
        <taxon>unclassified sequences</taxon>
        <taxon>metagenomes</taxon>
        <taxon>ecological metagenomes</taxon>
    </lineage>
</organism>
<dbReference type="InterPro" id="IPR020103">
    <property type="entry name" value="PsdUridine_synth_cat_dom_sf"/>
</dbReference>
<dbReference type="GO" id="GO:1990481">
    <property type="term" value="P:mRNA pseudouridine synthesis"/>
    <property type="evidence" value="ECO:0007669"/>
    <property type="project" value="TreeGrafter"/>
</dbReference>
<dbReference type="SUPFAM" id="SSF88697">
    <property type="entry name" value="PUA domain-like"/>
    <property type="match status" value="1"/>
</dbReference>
<dbReference type="InterPro" id="IPR015947">
    <property type="entry name" value="PUA-like_sf"/>
</dbReference>
<evidence type="ECO:0000313" key="7">
    <source>
        <dbReference type="EMBL" id="OIQ72430.1"/>
    </source>
</evidence>